<evidence type="ECO:0000313" key="2">
    <source>
        <dbReference type="Proteomes" id="UP000694844"/>
    </source>
</evidence>
<dbReference type="Gene3D" id="3.30.70.1820">
    <property type="entry name" value="L1 transposable element, RRM domain"/>
    <property type="match status" value="1"/>
</dbReference>
<evidence type="ECO:0000256" key="1">
    <source>
        <dbReference type="SAM" id="MobiDB-lite"/>
    </source>
</evidence>
<dbReference type="KEGG" id="cvn:111128357"/>
<sequence length="150" mass="17547">MERVQEDQENSYLRKELQVLKSVVINLDGRVSQQESEITDLKGRSMRDNILIHGLEEEENEDLSKRVPMLIKEHLQLDDIGFIRIHRNGPRFQGSTRPRSITGKLKNPSDKDRVLNAIRQKRETSRQSDMPFFITPQTPLQVNETKKKLQ</sequence>
<gene>
    <name evidence="3" type="primary">LOC111128357</name>
</gene>
<protein>
    <submittedName>
        <fullName evidence="3">Uncharacterized protein LOC111128357</fullName>
    </submittedName>
</protein>
<reference evidence="3" key="1">
    <citation type="submission" date="2025-08" db="UniProtKB">
        <authorList>
            <consortium name="RefSeq"/>
        </authorList>
    </citation>
    <scope>IDENTIFICATION</scope>
    <source>
        <tissue evidence="3">Whole sample</tissue>
    </source>
</reference>
<organism evidence="2 3">
    <name type="scientific">Crassostrea virginica</name>
    <name type="common">Eastern oyster</name>
    <dbReference type="NCBI Taxonomy" id="6565"/>
    <lineage>
        <taxon>Eukaryota</taxon>
        <taxon>Metazoa</taxon>
        <taxon>Spiralia</taxon>
        <taxon>Lophotrochozoa</taxon>
        <taxon>Mollusca</taxon>
        <taxon>Bivalvia</taxon>
        <taxon>Autobranchia</taxon>
        <taxon>Pteriomorphia</taxon>
        <taxon>Ostreida</taxon>
        <taxon>Ostreoidea</taxon>
        <taxon>Ostreidae</taxon>
        <taxon>Crassostrea</taxon>
    </lineage>
</organism>
<dbReference type="GeneID" id="111128357"/>
<dbReference type="Proteomes" id="UP000694844">
    <property type="component" value="Chromosome 4"/>
</dbReference>
<feature type="region of interest" description="Disordered" evidence="1">
    <location>
        <begin position="89"/>
        <end position="110"/>
    </location>
</feature>
<evidence type="ECO:0000313" key="3">
    <source>
        <dbReference type="RefSeq" id="XP_022329645.1"/>
    </source>
</evidence>
<dbReference type="OrthoDB" id="6155371at2759"/>
<accession>A0A8B8DPD6</accession>
<dbReference type="AlphaFoldDB" id="A0A8B8DPD6"/>
<name>A0A8B8DPD6_CRAVI</name>
<dbReference type="RefSeq" id="XP_022329645.1">
    <property type="nucleotide sequence ID" value="XM_022473937.1"/>
</dbReference>
<keyword evidence="2" id="KW-1185">Reference proteome</keyword>
<proteinExistence type="predicted"/>